<dbReference type="PANTHER" id="PTHR46984">
    <property type="entry name" value="LEUCINE-RICH REPEAT-CONTAINING PROTEIN 71"/>
    <property type="match status" value="1"/>
</dbReference>
<dbReference type="Pfam" id="PF13516">
    <property type="entry name" value="LRR_6"/>
    <property type="match status" value="2"/>
</dbReference>
<evidence type="ECO:0000313" key="2">
    <source>
        <dbReference type="EMBL" id="CAH1988553.1"/>
    </source>
</evidence>
<dbReference type="EMBL" id="CAKOFQ010007047">
    <property type="protein sequence ID" value="CAH1988553.1"/>
    <property type="molecule type" value="Genomic_DNA"/>
</dbReference>
<dbReference type="InterPro" id="IPR001611">
    <property type="entry name" value="Leu-rich_rpt"/>
</dbReference>
<feature type="compositionally biased region" description="Polar residues" evidence="1">
    <location>
        <begin position="340"/>
        <end position="351"/>
    </location>
</feature>
<dbReference type="PANTHER" id="PTHR46984:SF1">
    <property type="entry name" value="LEUCINE-RICH REPEAT-CONTAINING PROTEIN 71"/>
    <property type="match status" value="1"/>
</dbReference>
<dbReference type="SUPFAM" id="SSF52047">
    <property type="entry name" value="RNI-like"/>
    <property type="match status" value="1"/>
</dbReference>
<feature type="region of interest" description="Disordered" evidence="1">
    <location>
        <begin position="293"/>
        <end position="351"/>
    </location>
</feature>
<feature type="compositionally biased region" description="Low complexity" evidence="1">
    <location>
        <begin position="451"/>
        <end position="465"/>
    </location>
</feature>
<dbReference type="Proteomes" id="UP001152888">
    <property type="component" value="Unassembled WGS sequence"/>
</dbReference>
<dbReference type="InterPro" id="IPR032675">
    <property type="entry name" value="LRR_dom_sf"/>
</dbReference>
<accession>A0A9P0L8L6</accession>
<comment type="caution">
    <text evidence="2">The sequence shown here is derived from an EMBL/GenBank/DDBJ whole genome shotgun (WGS) entry which is preliminary data.</text>
</comment>
<sequence length="471" mass="52796">MSKTASLHVTKSSTIGSRLSTTSSGKSCKQRRSANIMGYTSKSYFSTTLEGNIVNQFKKYYDTDDIDPLQEPIPVICMEEQIKHLFYIHDPKIIFVAKQPLAAERIEKAIFKNHPICDITLQAITGSIEKCKTLTNLKLEFCNLTPQLVSKLAERLYDTYITDLSLNGNKIDKHQNFHLLLEQPQLKSLSLKYCFIKPEGMKNIADKLTKPLHSLLILNLASNMLYDDGAEHVARMLRSNRSIMSLNLSDNKITNKGCKAVMLSLTEFELSPDEICFKRKRNFEKLKNALNSEPNLNEYVPDPPLTAKKSSSKSTFKDTSSGTVPTKKGSTKFKDKSATDAASQISTSSQNVNFDPDYHPFINDVIEDQQTILCKGNDVLINLNLSYNNIHKEGAQAIVDTLYHQQQLFAADRGLSRITTEGNNFHNGCLLEVDAIDDILAQKATRRSSVRSRGSSQRKSSSKVSLLPQIT</sequence>
<feature type="region of interest" description="Disordered" evidence="1">
    <location>
        <begin position="1"/>
        <end position="28"/>
    </location>
</feature>
<keyword evidence="3" id="KW-1185">Reference proteome</keyword>
<dbReference type="OrthoDB" id="120976at2759"/>
<organism evidence="2 3">
    <name type="scientific">Acanthoscelides obtectus</name>
    <name type="common">Bean weevil</name>
    <name type="synonym">Bruchus obtectus</name>
    <dbReference type="NCBI Taxonomy" id="200917"/>
    <lineage>
        <taxon>Eukaryota</taxon>
        <taxon>Metazoa</taxon>
        <taxon>Ecdysozoa</taxon>
        <taxon>Arthropoda</taxon>
        <taxon>Hexapoda</taxon>
        <taxon>Insecta</taxon>
        <taxon>Pterygota</taxon>
        <taxon>Neoptera</taxon>
        <taxon>Endopterygota</taxon>
        <taxon>Coleoptera</taxon>
        <taxon>Polyphaga</taxon>
        <taxon>Cucujiformia</taxon>
        <taxon>Chrysomeloidea</taxon>
        <taxon>Chrysomelidae</taxon>
        <taxon>Bruchinae</taxon>
        <taxon>Bruchini</taxon>
        <taxon>Acanthoscelides</taxon>
    </lineage>
</organism>
<protein>
    <recommendedName>
        <fullName evidence="4">Leucine-rich repeat-containing protein 71</fullName>
    </recommendedName>
</protein>
<dbReference type="Gene3D" id="3.80.10.10">
    <property type="entry name" value="Ribonuclease Inhibitor"/>
    <property type="match status" value="1"/>
</dbReference>
<reference evidence="2" key="1">
    <citation type="submission" date="2022-03" db="EMBL/GenBank/DDBJ databases">
        <authorList>
            <person name="Sayadi A."/>
        </authorList>
    </citation>
    <scope>NUCLEOTIDE SEQUENCE</scope>
</reference>
<dbReference type="AlphaFoldDB" id="A0A9P0L8L6"/>
<evidence type="ECO:0000313" key="3">
    <source>
        <dbReference type="Proteomes" id="UP001152888"/>
    </source>
</evidence>
<dbReference type="InterPro" id="IPR053040">
    <property type="entry name" value="LRR-containing_protein_71"/>
</dbReference>
<feature type="region of interest" description="Disordered" evidence="1">
    <location>
        <begin position="447"/>
        <end position="471"/>
    </location>
</feature>
<evidence type="ECO:0008006" key="4">
    <source>
        <dbReference type="Google" id="ProtNLM"/>
    </source>
</evidence>
<proteinExistence type="predicted"/>
<gene>
    <name evidence="2" type="ORF">ACAOBT_LOCUS18548</name>
</gene>
<dbReference type="SMART" id="SM00368">
    <property type="entry name" value="LRR_RI"/>
    <property type="match status" value="4"/>
</dbReference>
<name>A0A9P0L8L6_ACAOB</name>
<evidence type="ECO:0000256" key="1">
    <source>
        <dbReference type="SAM" id="MobiDB-lite"/>
    </source>
</evidence>
<feature type="compositionally biased region" description="Low complexity" evidence="1">
    <location>
        <begin position="306"/>
        <end position="323"/>
    </location>
</feature>
<feature type="compositionally biased region" description="Polar residues" evidence="1">
    <location>
        <begin position="1"/>
        <end position="27"/>
    </location>
</feature>